<dbReference type="PANTHER" id="PTHR47890">
    <property type="entry name" value="LD24308P"/>
    <property type="match status" value="1"/>
</dbReference>
<dbReference type="AlphaFoldDB" id="A0A232F591"/>
<dbReference type="Proteomes" id="UP000215335">
    <property type="component" value="Unassembled WGS sequence"/>
</dbReference>
<dbReference type="EMBL" id="NNAY01000935">
    <property type="protein sequence ID" value="OXU25845.1"/>
    <property type="molecule type" value="Genomic_DNA"/>
</dbReference>
<dbReference type="Pfam" id="PF16061">
    <property type="entry name" value="DUF4803"/>
    <property type="match status" value="1"/>
</dbReference>
<gene>
    <name evidence="1" type="ORF">TSAR_008347</name>
</gene>
<proteinExistence type="predicted"/>
<keyword evidence="2" id="KW-1185">Reference proteome</keyword>
<evidence type="ECO:0000313" key="1">
    <source>
        <dbReference type="EMBL" id="OXU25845.1"/>
    </source>
</evidence>
<organism evidence="1 2">
    <name type="scientific">Trichomalopsis sarcophagae</name>
    <dbReference type="NCBI Taxonomy" id="543379"/>
    <lineage>
        <taxon>Eukaryota</taxon>
        <taxon>Metazoa</taxon>
        <taxon>Ecdysozoa</taxon>
        <taxon>Arthropoda</taxon>
        <taxon>Hexapoda</taxon>
        <taxon>Insecta</taxon>
        <taxon>Pterygota</taxon>
        <taxon>Neoptera</taxon>
        <taxon>Endopterygota</taxon>
        <taxon>Hymenoptera</taxon>
        <taxon>Apocrita</taxon>
        <taxon>Proctotrupomorpha</taxon>
        <taxon>Chalcidoidea</taxon>
        <taxon>Pteromalidae</taxon>
        <taxon>Pteromalinae</taxon>
        <taxon>Trichomalopsis</taxon>
    </lineage>
</organism>
<dbReference type="PANTHER" id="PTHR47890:SF1">
    <property type="entry name" value="LD24308P"/>
    <property type="match status" value="1"/>
</dbReference>
<reference evidence="1 2" key="1">
    <citation type="journal article" date="2017" name="Curr. Biol.">
        <title>The Evolution of Venom by Co-option of Single-Copy Genes.</title>
        <authorList>
            <person name="Martinson E.O."/>
            <person name="Mrinalini"/>
            <person name="Kelkar Y.D."/>
            <person name="Chang C.H."/>
            <person name="Werren J.H."/>
        </authorList>
    </citation>
    <scope>NUCLEOTIDE SEQUENCE [LARGE SCALE GENOMIC DNA]</scope>
    <source>
        <strain evidence="1 2">Alberta</strain>
        <tissue evidence="1">Whole body</tissue>
    </source>
</reference>
<comment type="caution">
    <text evidence="1">The sequence shown here is derived from an EMBL/GenBank/DDBJ whole genome shotgun (WGS) entry which is preliminary data.</text>
</comment>
<sequence>MGVDEKPTCCVASDVPSSNLYCISNEQSSKSNKSNKSLTSNLIKAFRKTFLKKKDTMLGAILDNQLKEFATVKNIDTMTRDIVEITENVHEMTTLTTALAELSVLFDKVDHAYNLYLYYKDSNKNANDPSLHKFADETRSPYQGPVDYLNTIHSRVVPKNLDVSSDGLGYMNDVSVLSLLTKHMKSFQKICNKSKSQQQILHMLYMSVGVAEMKLYSTLEFCFKKLSEIDECDFAEEIKLLKDQLYVRSNKAANMFEKFMHIASRDVWRCDPKHHIEDVTYTELKEVFQKYVVNDEDMNNENNCKKTCGEFKHATVTNCANKEEHYDTEVQYYEYSICDQQRKCNGALFDCEDYFADYNELWICPSTLNSSRRYQFMEHGSVDPVIFKHDVRQYGPKGDKKKCDRHITYDYREFGQSFKDAWRHCEVCLCTCHDFKSPTSEQQINVRPVVADNDYVVTGARLVKKNHILHVQIQQGKILADGNIDDSTLYWKPIAEPRNVYDLRSFSWNGFRTIYLEVTEVPKNHVLVGLKLTNLKNGDEQMISFKTLSVPYDYSTGELTYDGSYYDEPEKLDLRDREFDPWPKYESSPMSSAAEVSVENCDLPQNTHFPSLPQPDSKKTIKFTTSDFKKDLGQSMIPFIDIQEVSIRPAVPLVGIGFYHKGREGYGGFVGLKLVTFDHSPHIG</sequence>
<dbReference type="InterPro" id="IPR032062">
    <property type="entry name" value="DUF4803"/>
</dbReference>
<name>A0A232F591_9HYME</name>
<protein>
    <submittedName>
        <fullName evidence="1">Uncharacterized protein</fullName>
    </submittedName>
</protein>
<dbReference type="STRING" id="543379.A0A232F591"/>
<accession>A0A232F591</accession>
<evidence type="ECO:0000313" key="2">
    <source>
        <dbReference type="Proteomes" id="UP000215335"/>
    </source>
</evidence>